<dbReference type="PANTHER" id="PTHR42648:SF27">
    <property type="entry name" value="RNA-DIRECTED DNA POLYMERASE"/>
    <property type="match status" value="1"/>
</dbReference>
<reference evidence="3" key="1">
    <citation type="journal article" date="2015" name="Nat. Genet.">
        <title>The pineapple genome and the evolution of CAM photosynthesis.</title>
        <authorList>
            <person name="Ming R."/>
            <person name="VanBuren R."/>
            <person name="Wai C.M."/>
            <person name="Tang H."/>
            <person name="Schatz M.C."/>
            <person name="Bowers J.E."/>
            <person name="Lyons E."/>
            <person name="Wang M.L."/>
            <person name="Chen J."/>
            <person name="Biggers E."/>
            <person name="Zhang J."/>
            <person name="Huang L."/>
            <person name="Zhang L."/>
            <person name="Miao W."/>
            <person name="Zhang J."/>
            <person name="Ye Z."/>
            <person name="Miao C."/>
            <person name="Lin Z."/>
            <person name="Wang H."/>
            <person name="Zhou H."/>
            <person name="Yim W.C."/>
            <person name="Priest H.D."/>
            <person name="Zheng C."/>
            <person name="Woodhouse M."/>
            <person name="Edger P.P."/>
            <person name="Guyot R."/>
            <person name="Guo H.B."/>
            <person name="Guo H."/>
            <person name="Zheng G."/>
            <person name="Singh R."/>
            <person name="Sharma A."/>
            <person name="Min X."/>
            <person name="Zheng Y."/>
            <person name="Lee H."/>
            <person name="Gurtowski J."/>
            <person name="Sedlazeck F.J."/>
            <person name="Harkess A."/>
            <person name="McKain M.R."/>
            <person name="Liao Z."/>
            <person name="Fang J."/>
            <person name="Liu J."/>
            <person name="Zhang X."/>
            <person name="Zhang Q."/>
            <person name="Hu W."/>
            <person name="Qin Y."/>
            <person name="Wang K."/>
            <person name="Chen L.Y."/>
            <person name="Shirley N."/>
            <person name="Lin Y.R."/>
            <person name="Liu L.Y."/>
            <person name="Hernandez A.G."/>
            <person name="Wright C.L."/>
            <person name="Bulone V."/>
            <person name="Tuskan G.A."/>
            <person name="Heath K."/>
            <person name="Zee F."/>
            <person name="Moore P.H."/>
            <person name="Sunkar R."/>
            <person name="Leebens-Mack J.H."/>
            <person name="Mockler T."/>
            <person name="Bennetzen J.L."/>
            <person name="Freeling M."/>
            <person name="Sankoff D."/>
            <person name="Paterson A.H."/>
            <person name="Zhu X."/>
            <person name="Yang X."/>
            <person name="Smith J.A."/>
            <person name="Cushman J.C."/>
            <person name="Paull R.E."/>
            <person name="Yu Q."/>
        </authorList>
    </citation>
    <scope>NUCLEOTIDE SEQUENCE [LARGE SCALE GENOMIC DNA]</scope>
    <source>
        <strain evidence="3">cv. F153</strain>
    </source>
</reference>
<evidence type="ECO:0000259" key="2">
    <source>
        <dbReference type="PROSITE" id="PS50994"/>
    </source>
</evidence>
<dbReference type="InterPro" id="IPR036397">
    <property type="entry name" value="RNaseH_sf"/>
</dbReference>
<proteinExistence type="predicted"/>
<name>A0A6P5H247_ANACO</name>
<dbReference type="Gene3D" id="3.30.420.10">
    <property type="entry name" value="Ribonuclease H-like superfamily/Ribonuclease H"/>
    <property type="match status" value="1"/>
</dbReference>
<dbReference type="PANTHER" id="PTHR42648">
    <property type="entry name" value="TRANSPOSASE, PUTATIVE-RELATED"/>
    <property type="match status" value="1"/>
</dbReference>
<evidence type="ECO:0000313" key="4">
    <source>
        <dbReference type="RefSeq" id="XP_020112140.1"/>
    </source>
</evidence>
<feature type="compositionally biased region" description="Low complexity" evidence="1">
    <location>
        <begin position="276"/>
        <end position="297"/>
    </location>
</feature>
<dbReference type="AlphaFoldDB" id="A0A6P5H247"/>
<reference evidence="4" key="2">
    <citation type="submission" date="2025-08" db="UniProtKB">
        <authorList>
            <consortium name="RefSeq"/>
        </authorList>
    </citation>
    <scope>IDENTIFICATION</scope>
    <source>
        <tissue evidence="4">Leaf</tissue>
    </source>
</reference>
<feature type="domain" description="Integrase catalytic" evidence="2">
    <location>
        <begin position="129"/>
        <end position="244"/>
    </location>
</feature>
<dbReference type="Pfam" id="PF13976">
    <property type="entry name" value="gag_pre-integrs"/>
    <property type="match status" value="1"/>
</dbReference>
<dbReference type="InterPro" id="IPR039537">
    <property type="entry name" value="Retrotran_Ty1/copia-like"/>
</dbReference>
<dbReference type="OrthoDB" id="1935865at2759"/>
<sequence length="333" mass="37801">MAEHLKVMSAMIRELKAAGCELTDEQQVQSVMRSLPDSSWDQIKIVLTHNEDLDLDFINNNNNSALLVSSDIVSDSIKWHARLGHIGQEKMARLARECLLGSLAKLSLPPCESCLAGKACRKPFGKACRATHPLELVHSDICRPMNVRARHDTYYFLTFIDDYSRYSSVYLLSHRSEALDYFKRFLVEVENQTERTLKVLRTDRGREYLSDQFIELCEKKGIRRQLTIPGYVMYGKHPDGGMTEIESRDVDFLENDFPDIGENEALRPHEEIAQNSGSGPMVSGSVPIDHGLQSPSLRRSRRGGVPRRQFEIEEESFMCASTDLDEPASYAEL</sequence>
<dbReference type="InterPro" id="IPR025724">
    <property type="entry name" value="GAG-pre-integrase_dom"/>
</dbReference>
<organism evidence="3 4">
    <name type="scientific">Ananas comosus</name>
    <name type="common">Pineapple</name>
    <name type="synonym">Ananas ananas</name>
    <dbReference type="NCBI Taxonomy" id="4615"/>
    <lineage>
        <taxon>Eukaryota</taxon>
        <taxon>Viridiplantae</taxon>
        <taxon>Streptophyta</taxon>
        <taxon>Embryophyta</taxon>
        <taxon>Tracheophyta</taxon>
        <taxon>Spermatophyta</taxon>
        <taxon>Magnoliopsida</taxon>
        <taxon>Liliopsida</taxon>
        <taxon>Poales</taxon>
        <taxon>Bromeliaceae</taxon>
        <taxon>Bromelioideae</taxon>
        <taxon>Ananas</taxon>
    </lineage>
</organism>
<gene>
    <name evidence="4" type="primary">LOC109726761</name>
</gene>
<dbReference type="SUPFAM" id="SSF53098">
    <property type="entry name" value="Ribonuclease H-like"/>
    <property type="match status" value="1"/>
</dbReference>
<keyword evidence="3" id="KW-1185">Reference proteome</keyword>
<accession>A0A6P5H247</accession>
<dbReference type="Proteomes" id="UP000515123">
    <property type="component" value="Linkage group 21"/>
</dbReference>
<dbReference type="InterPro" id="IPR012337">
    <property type="entry name" value="RNaseH-like_sf"/>
</dbReference>
<dbReference type="Pfam" id="PF00665">
    <property type="entry name" value="rve"/>
    <property type="match status" value="1"/>
</dbReference>
<dbReference type="GO" id="GO:0015074">
    <property type="term" value="P:DNA integration"/>
    <property type="evidence" value="ECO:0007669"/>
    <property type="project" value="InterPro"/>
</dbReference>
<protein>
    <submittedName>
        <fullName evidence="4">Uncharacterized protein LOC109726761</fullName>
    </submittedName>
</protein>
<dbReference type="InterPro" id="IPR001584">
    <property type="entry name" value="Integrase_cat-core"/>
</dbReference>
<evidence type="ECO:0000313" key="3">
    <source>
        <dbReference type="Proteomes" id="UP000515123"/>
    </source>
</evidence>
<dbReference type="GO" id="GO:0003676">
    <property type="term" value="F:nucleic acid binding"/>
    <property type="evidence" value="ECO:0007669"/>
    <property type="project" value="InterPro"/>
</dbReference>
<dbReference type="GeneID" id="109726761"/>
<dbReference type="PROSITE" id="PS50994">
    <property type="entry name" value="INTEGRASE"/>
    <property type="match status" value="1"/>
</dbReference>
<dbReference type="RefSeq" id="XP_020112140.1">
    <property type="nucleotide sequence ID" value="XM_020256551.1"/>
</dbReference>
<evidence type="ECO:0000256" key="1">
    <source>
        <dbReference type="SAM" id="MobiDB-lite"/>
    </source>
</evidence>
<feature type="region of interest" description="Disordered" evidence="1">
    <location>
        <begin position="273"/>
        <end position="305"/>
    </location>
</feature>